<name>A0A1Y0HQR9_CELCE</name>
<dbReference type="KEGG" id="cceu:CBR64_02090"/>
<feature type="region of interest" description="Disordered" evidence="1">
    <location>
        <begin position="279"/>
        <end position="321"/>
    </location>
</feature>
<organism evidence="3 4">
    <name type="scientific">Cellulosimicrobium cellulans</name>
    <name type="common">Arthrobacter luteus</name>
    <dbReference type="NCBI Taxonomy" id="1710"/>
    <lineage>
        <taxon>Bacteria</taxon>
        <taxon>Bacillati</taxon>
        <taxon>Actinomycetota</taxon>
        <taxon>Actinomycetes</taxon>
        <taxon>Micrococcales</taxon>
        <taxon>Promicromonosporaceae</taxon>
        <taxon>Cellulosimicrobium</taxon>
    </lineage>
</organism>
<dbReference type="Proteomes" id="UP000196228">
    <property type="component" value="Chromosome"/>
</dbReference>
<dbReference type="Pfam" id="PF13349">
    <property type="entry name" value="DUF4097"/>
    <property type="match status" value="1"/>
</dbReference>
<evidence type="ECO:0000313" key="3">
    <source>
        <dbReference type="EMBL" id="ARU50469.1"/>
    </source>
</evidence>
<reference evidence="3 4" key="1">
    <citation type="submission" date="2017-05" db="EMBL/GenBank/DDBJ databases">
        <authorList>
            <person name="Song R."/>
            <person name="Chenine A.L."/>
            <person name="Ruprecht R.M."/>
        </authorList>
    </citation>
    <scope>NUCLEOTIDE SEQUENCE [LARGE SCALE GENOMIC DNA]</scope>
    <source>
        <strain evidence="3 4">PSBB019</strain>
    </source>
</reference>
<dbReference type="AlphaFoldDB" id="A0A1Y0HQR9"/>
<protein>
    <recommendedName>
        <fullName evidence="2">DUF4097 domain-containing protein</fullName>
    </recommendedName>
</protein>
<evidence type="ECO:0000313" key="4">
    <source>
        <dbReference type="Proteomes" id="UP000196228"/>
    </source>
</evidence>
<evidence type="ECO:0000256" key="1">
    <source>
        <dbReference type="SAM" id="MobiDB-lite"/>
    </source>
</evidence>
<evidence type="ECO:0000259" key="2">
    <source>
        <dbReference type="Pfam" id="PF13349"/>
    </source>
</evidence>
<sequence length="321" mass="33458">MAQGARPRTEHRMTQESWTVTGPQAIDLARVRTLDATVIGGRIDVVAHDDPTRTDTRVEVHSVVGRPLEVRLEGTTLRVGYGPFVAGWKGFLERFRTYTGKDAADVHVAVPATTTVKVATVQGEALVAGVRDGARLATVSGSVMTSRTRGELRVDTVSGEVSASEHDGPVRMDSVSGGLTATGALRALRLDSVSGSVTVDTRTTPSEITVSAVSADVLVRLPDPDAMDYAIRCVSGRLLVDGAEQRGSARSFHQPARSGKGAPVRVSAVSGDVTVLRGAPDETSWDAAGHPVEDAPVDADAPAWGSPGARGAAPSSGPVDR</sequence>
<proteinExistence type="predicted"/>
<dbReference type="InterPro" id="IPR025164">
    <property type="entry name" value="Toastrack_DUF4097"/>
</dbReference>
<gene>
    <name evidence="3" type="ORF">CBR64_02090</name>
</gene>
<accession>A0A1Y0HQR9</accession>
<dbReference type="EMBL" id="CP021383">
    <property type="protein sequence ID" value="ARU50469.1"/>
    <property type="molecule type" value="Genomic_DNA"/>
</dbReference>
<feature type="domain" description="DUF4097" evidence="2">
    <location>
        <begin position="58"/>
        <end position="275"/>
    </location>
</feature>